<protein>
    <submittedName>
        <fullName evidence="3">Hypoxic response protein 1</fullName>
    </submittedName>
</protein>
<evidence type="ECO:0000313" key="3">
    <source>
        <dbReference type="EMBL" id="QEA06174.1"/>
    </source>
</evidence>
<dbReference type="PANTHER" id="PTHR43080:SF2">
    <property type="entry name" value="CBS DOMAIN-CONTAINING PROTEIN"/>
    <property type="match status" value="1"/>
</dbReference>
<organism evidence="3">
    <name type="scientific">uncultured organism</name>
    <dbReference type="NCBI Taxonomy" id="155900"/>
    <lineage>
        <taxon>unclassified sequences</taxon>
        <taxon>environmental samples</taxon>
    </lineage>
</organism>
<dbReference type="CDD" id="cd17775">
    <property type="entry name" value="CBS_pair_bact_arch"/>
    <property type="match status" value="1"/>
</dbReference>
<dbReference type="InterPro" id="IPR051257">
    <property type="entry name" value="Diverse_CBS-Domain"/>
</dbReference>
<dbReference type="Gene3D" id="3.10.580.10">
    <property type="entry name" value="CBS-domain"/>
    <property type="match status" value="1"/>
</dbReference>
<dbReference type="InterPro" id="IPR000644">
    <property type="entry name" value="CBS_dom"/>
</dbReference>
<reference evidence="3" key="1">
    <citation type="submission" date="2019-06" db="EMBL/GenBank/DDBJ databases">
        <authorList>
            <person name="Murdoch R.W."/>
            <person name="Fathepure B."/>
        </authorList>
    </citation>
    <scope>NUCLEOTIDE SEQUENCE</scope>
</reference>
<evidence type="ECO:0000256" key="1">
    <source>
        <dbReference type="ARBA" id="ARBA00023122"/>
    </source>
</evidence>
<dbReference type="SUPFAM" id="SSF54631">
    <property type="entry name" value="CBS-domain pair"/>
    <property type="match status" value="1"/>
</dbReference>
<sequence>MTVGEYCNRNVITIDADESVRAAAELMRRHHVGDLVVLEPGRPPAAIVTDRDLVVEVLAPGLDPQALAVRDIVTHSAFFVHEGDSLFDALEVMRGRGVRRVPVVDEAGDLAGIIAVDDVVGLLGEVLEDLAAVVERQRDREVDERP</sequence>
<dbReference type="Pfam" id="PF00571">
    <property type="entry name" value="CBS"/>
    <property type="match status" value="2"/>
</dbReference>
<proteinExistence type="predicted"/>
<keyword evidence="1" id="KW-0129">CBS domain</keyword>
<dbReference type="SMART" id="SM00116">
    <property type="entry name" value="CBS"/>
    <property type="match status" value="2"/>
</dbReference>
<evidence type="ECO:0000259" key="2">
    <source>
        <dbReference type="PROSITE" id="PS51371"/>
    </source>
</evidence>
<name>A0A5B8RF82_9ZZZZ</name>
<dbReference type="InterPro" id="IPR046342">
    <property type="entry name" value="CBS_dom_sf"/>
</dbReference>
<accession>A0A5B8RF82</accession>
<dbReference type="PANTHER" id="PTHR43080">
    <property type="entry name" value="CBS DOMAIN-CONTAINING PROTEIN CBSX3, MITOCHONDRIAL"/>
    <property type="match status" value="1"/>
</dbReference>
<dbReference type="PROSITE" id="PS51371">
    <property type="entry name" value="CBS"/>
    <property type="match status" value="2"/>
</dbReference>
<gene>
    <name evidence="3" type="primary">hrp1</name>
    <name evidence="3" type="ORF">KBTEX_02504</name>
</gene>
<feature type="domain" description="CBS" evidence="2">
    <location>
        <begin position="7"/>
        <end position="64"/>
    </location>
</feature>
<dbReference type="AlphaFoldDB" id="A0A5B8RF82"/>
<feature type="domain" description="CBS" evidence="2">
    <location>
        <begin position="73"/>
        <end position="130"/>
    </location>
</feature>
<dbReference type="EMBL" id="MN079128">
    <property type="protein sequence ID" value="QEA06174.1"/>
    <property type="molecule type" value="Genomic_DNA"/>
</dbReference>